<organism evidence="2 3">
    <name type="scientific">Leishmania donovani</name>
    <dbReference type="NCBI Taxonomy" id="5661"/>
    <lineage>
        <taxon>Eukaryota</taxon>
        <taxon>Discoba</taxon>
        <taxon>Euglenozoa</taxon>
        <taxon>Kinetoplastea</taxon>
        <taxon>Metakinetoplastina</taxon>
        <taxon>Trypanosomatida</taxon>
        <taxon>Trypanosomatidae</taxon>
        <taxon>Leishmaniinae</taxon>
        <taxon>Leishmania</taxon>
    </lineage>
</organism>
<dbReference type="EMBL" id="CP029532">
    <property type="protein sequence ID" value="AYU81974.1"/>
    <property type="molecule type" value="Genomic_DNA"/>
</dbReference>
<evidence type="ECO:0000313" key="2">
    <source>
        <dbReference type="EMBL" id="AYU81974.1"/>
    </source>
</evidence>
<dbReference type="AlphaFoldDB" id="A0A3S7X6C3"/>
<reference evidence="2 3" key="1">
    <citation type="journal article" date="2018" name="Sci. Rep.">
        <title>A complete Leishmania donovani reference genome identifies novel genetic variations associated with virulence.</title>
        <authorList>
            <person name="Lypaczewski P."/>
            <person name="Hoshizaki J."/>
            <person name="Zhang W.-W."/>
            <person name="McCall L.-I."/>
            <person name="Torcivia-Rodriguez J."/>
            <person name="Simonyan V."/>
            <person name="Kaur A."/>
            <person name="Dewar K."/>
            <person name="Matlashewski G."/>
        </authorList>
    </citation>
    <scope>NUCLEOTIDE SEQUENCE [LARGE SCALE GENOMIC DNA]</scope>
    <source>
        <strain evidence="2 3">LdCL</strain>
    </source>
</reference>
<evidence type="ECO:0000313" key="3">
    <source>
        <dbReference type="Proteomes" id="UP000274082"/>
    </source>
</evidence>
<evidence type="ECO:0000256" key="1">
    <source>
        <dbReference type="SAM" id="MobiDB-lite"/>
    </source>
</evidence>
<dbReference type="Proteomes" id="UP000274082">
    <property type="component" value="Chromosome 33"/>
</dbReference>
<dbReference type="VEuPathDB" id="TriTrypDB:LdCL_330005800"/>
<sequence>MPLAQRKEWRPRPTVPMEHGSTLSTGCRPAAIADVFFSCCASPLCQESALLSIFKQLSADQQCDILCMILTSATSFSKPQLASFVEEALRNDSFSPVHWVRLATSLSGISHVPLLPWVRITERVLCSSAAPFSSRDDACMFIARVLGCMEDQGVPGGTIAQCLEKCGLFYEACAYASSPSNFVPPPTRLVPDGGWGYGDVIHCMCALPEPPMQWFSATRSGMPPALRRYSTLVLLRSVVQKWGVTDNGHNDRWRSFAEAYMTTLEAASAVHFLFGEGNVVTARLLLPHCHTQQQIATLIRYTCRVDIALALAGLTRSAELRTAHRSLAHVHLTHRRTRRNSHWLFWAQAERSSAALSSCDVPDGTAVALFSPTLSFGIHDRGVLRRCLREALPAGALAKGDRSLAQLFSAIPVSAVEHAVSLLGTVESDALSWWASLYTKAGNFEGAFAVLEATAARGCLPHMGVLVMLLEAVRDDCQNFLRAVTLLRSSFSQVSETVLRAFVERTAAGITHTTPLALSTRQAMQAFSTLDLMSAAHRPATTNPDTTTADEASSTTAALPAFAEVADSLKIPMPLHVGAIEGLIAASLKLDYDVSLTVDVVSASGECCWSWTSTPE</sequence>
<dbReference type="OrthoDB" id="259771at2759"/>
<dbReference type="VEuPathDB" id="TriTrypDB:LDHU3_33.0100"/>
<protein>
    <submittedName>
        <fullName evidence="2">Uncharacterized protein</fullName>
    </submittedName>
</protein>
<name>A0A3S7X6C3_LEIDO</name>
<feature type="compositionally biased region" description="Basic and acidic residues" evidence="1">
    <location>
        <begin position="1"/>
        <end position="11"/>
    </location>
</feature>
<accession>A0A3S7X6C3</accession>
<dbReference type="VEuPathDB" id="TriTrypDB:LdBPK_330090.1"/>
<keyword evidence="3" id="KW-1185">Reference proteome</keyword>
<feature type="region of interest" description="Disordered" evidence="1">
    <location>
        <begin position="1"/>
        <end position="23"/>
    </location>
</feature>
<gene>
    <name evidence="2" type="ORF">LdCL_330005800</name>
</gene>
<proteinExistence type="predicted"/>